<proteinExistence type="predicted"/>
<organism evidence="1 2">
    <name type="scientific">Kickxella alabastrina</name>
    <dbReference type="NCBI Taxonomy" id="61397"/>
    <lineage>
        <taxon>Eukaryota</taxon>
        <taxon>Fungi</taxon>
        <taxon>Fungi incertae sedis</taxon>
        <taxon>Zoopagomycota</taxon>
        <taxon>Kickxellomycotina</taxon>
        <taxon>Kickxellomycetes</taxon>
        <taxon>Kickxellales</taxon>
        <taxon>Kickxellaceae</taxon>
        <taxon>Kickxella</taxon>
    </lineage>
</organism>
<evidence type="ECO:0000313" key="1">
    <source>
        <dbReference type="EMBL" id="KAJ1882371.1"/>
    </source>
</evidence>
<evidence type="ECO:0000313" key="2">
    <source>
        <dbReference type="Proteomes" id="UP001150581"/>
    </source>
</evidence>
<sequence>MDAHDFFDCFTRTSTLSRATQRELLLVYTTLITTLLSSIAGIYSAYHLNIYETFPLLIPITLLLLTFAMYLVPATKQNVGKRQTTLLCLGWVTGVFITPFISRMEYRTGSMDVVVGAAGLSILMFAAFALATVCFERSQVVYTMGAVWTALGSLAWVGFAGWMWGSYGYFLDLHLLVGLATACAYVVKHTNDLVDLAQGGQWLDPVSHALGFFNDFVRIFMHLAVILARNKERRDPQDKKNKKKRQGRAQAQRWAQQCY</sequence>
<dbReference type="EMBL" id="JANBPG010003244">
    <property type="protein sequence ID" value="KAJ1882371.1"/>
    <property type="molecule type" value="Genomic_DNA"/>
</dbReference>
<accession>A0ACC1HYF0</accession>
<gene>
    <name evidence="1" type="primary">BI-1</name>
    <name evidence="1" type="ORF">LPJ66_011162</name>
</gene>
<protein>
    <submittedName>
        <fullName evidence="1">Inhibitor of apoptosis-promoting Bax1-related protein</fullName>
    </submittedName>
</protein>
<name>A0ACC1HYF0_9FUNG</name>
<reference evidence="1" key="1">
    <citation type="submission" date="2022-07" db="EMBL/GenBank/DDBJ databases">
        <title>Phylogenomic reconstructions and comparative analyses of Kickxellomycotina fungi.</title>
        <authorList>
            <person name="Reynolds N.K."/>
            <person name="Stajich J.E."/>
            <person name="Barry K."/>
            <person name="Grigoriev I.V."/>
            <person name="Crous P."/>
            <person name="Smith M.E."/>
        </authorList>
    </citation>
    <scope>NUCLEOTIDE SEQUENCE</scope>
    <source>
        <strain evidence="1">Benny 63K</strain>
    </source>
</reference>
<keyword evidence="2" id="KW-1185">Reference proteome</keyword>
<dbReference type="Proteomes" id="UP001150581">
    <property type="component" value="Unassembled WGS sequence"/>
</dbReference>
<comment type="caution">
    <text evidence="1">The sequence shown here is derived from an EMBL/GenBank/DDBJ whole genome shotgun (WGS) entry which is preliminary data.</text>
</comment>